<feature type="domain" description="Peptidase S1" evidence="9">
    <location>
        <begin position="256"/>
        <end position="477"/>
    </location>
</feature>
<dbReference type="SUPFAM" id="SSF50494">
    <property type="entry name" value="Trypsin-like serine proteases"/>
    <property type="match status" value="2"/>
</dbReference>
<dbReference type="AlphaFoldDB" id="A0A8J9UE35"/>
<sequence>MWFNICLLVAVFAARCEGGTVPNSKQKLIFGGSPLKITQAPYMAQYVSGVFMCGASIIHQKFAISASHCYMPEGKQYILVGSDKMTEGERYDIQKTVDHPENKKDLKIDAVVLMLSKPLQFSDRVQPIQLAPQNLDLKSGDELMSVGFGQTEKSLYTRILLSVKLPYVTNKDCSKGVPVVETKLCAGGVEGESPCSGDSGGPLVYNDFLVGIASHLHKAEGKCGGKLPVLFTRVSAIRNFIDTTIDQLNVENKKLIYGGSLYKISQAPYMAQYFAWDRCVCGAVIVHRNFLISAAHCYIPSVKQYIKVGSDKLNKGLRYDIEKTVLHPEYNSTTDNYDVAVIFLMRKLRFNNRVFPIKMAPQDLSLKDNETLMVVGFGKTEELKQASNLLSVKVPYIKNENCNKVMTKSNLFNVTEAMMCAGGVKGEDACEGDSGGPVVHNNLLVGIVSFGYGCGSEIPGVYTRISASRPFIDTNMNDLIKSYKRGKLASS</sequence>
<feature type="domain" description="Peptidase S1" evidence="9">
    <location>
        <begin position="29"/>
        <end position="246"/>
    </location>
</feature>
<dbReference type="PROSITE" id="PS50240">
    <property type="entry name" value="TRYPSIN_DOM"/>
    <property type="match status" value="2"/>
</dbReference>
<dbReference type="InterPro" id="IPR043504">
    <property type="entry name" value="Peptidase_S1_PA_chymotrypsin"/>
</dbReference>
<dbReference type="Proteomes" id="UP000838878">
    <property type="component" value="Chromosome 12"/>
</dbReference>
<dbReference type="InterPro" id="IPR050430">
    <property type="entry name" value="Peptidase_S1"/>
</dbReference>
<dbReference type="PANTHER" id="PTHR24276:SF91">
    <property type="entry name" value="AT26814P-RELATED"/>
    <property type="match status" value="1"/>
</dbReference>
<keyword evidence="8" id="KW-0732">Signal</keyword>
<evidence type="ECO:0000256" key="8">
    <source>
        <dbReference type="SAM" id="SignalP"/>
    </source>
</evidence>
<dbReference type="InterPro" id="IPR001254">
    <property type="entry name" value="Trypsin_dom"/>
</dbReference>
<keyword evidence="5 7" id="KW-0720">Serine protease</keyword>
<evidence type="ECO:0000256" key="6">
    <source>
        <dbReference type="ARBA" id="ARBA00023157"/>
    </source>
</evidence>
<dbReference type="InterPro" id="IPR018114">
    <property type="entry name" value="TRYPSIN_HIS"/>
</dbReference>
<dbReference type="GO" id="GO:0004252">
    <property type="term" value="F:serine-type endopeptidase activity"/>
    <property type="evidence" value="ECO:0007669"/>
    <property type="project" value="InterPro"/>
</dbReference>
<dbReference type="InterPro" id="IPR033116">
    <property type="entry name" value="TRYPSIN_SER"/>
</dbReference>
<keyword evidence="6" id="KW-1015">Disulfide bond</keyword>
<dbReference type="PRINTS" id="PR00722">
    <property type="entry name" value="CHYMOTRYPSIN"/>
</dbReference>
<dbReference type="GO" id="GO:0006508">
    <property type="term" value="P:proteolysis"/>
    <property type="evidence" value="ECO:0007669"/>
    <property type="project" value="UniProtKB-KW"/>
</dbReference>
<keyword evidence="4 7" id="KW-0378">Hydrolase</keyword>
<feature type="chain" id="PRO_5035462260" description="Peptidase S1 domain-containing protein" evidence="8">
    <location>
        <begin position="19"/>
        <end position="491"/>
    </location>
</feature>
<evidence type="ECO:0000259" key="9">
    <source>
        <dbReference type="PROSITE" id="PS50240"/>
    </source>
</evidence>
<keyword evidence="11" id="KW-1185">Reference proteome</keyword>
<evidence type="ECO:0000256" key="1">
    <source>
        <dbReference type="ARBA" id="ARBA00004239"/>
    </source>
</evidence>
<protein>
    <recommendedName>
        <fullName evidence="9">Peptidase S1 domain-containing protein</fullName>
    </recommendedName>
</protein>
<dbReference type="PANTHER" id="PTHR24276">
    <property type="entry name" value="POLYSERASE-RELATED"/>
    <property type="match status" value="1"/>
</dbReference>
<evidence type="ECO:0000313" key="11">
    <source>
        <dbReference type="Proteomes" id="UP000838878"/>
    </source>
</evidence>
<proteinExistence type="inferred from homology"/>
<gene>
    <name evidence="10" type="ORF">BINO364_LOCUS4259</name>
</gene>
<evidence type="ECO:0000313" key="10">
    <source>
        <dbReference type="EMBL" id="CAH0717679.1"/>
    </source>
</evidence>
<dbReference type="SMART" id="SM00020">
    <property type="entry name" value="Tryp_SPc"/>
    <property type="match status" value="2"/>
</dbReference>
<accession>A0A8J9UE35</accession>
<organism evidence="10 11">
    <name type="scientific">Brenthis ino</name>
    <name type="common">lesser marbled fritillary</name>
    <dbReference type="NCBI Taxonomy" id="405034"/>
    <lineage>
        <taxon>Eukaryota</taxon>
        <taxon>Metazoa</taxon>
        <taxon>Ecdysozoa</taxon>
        <taxon>Arthropoda</taxon>
        <taxon>Hexapoda</taxon>
        <taxon>Insecta</taxon>
        <taxon>Pterygota</taxon>
        <taxon>Neoptera</taxon>
        <taxon>Endopterygota</taxon>
        <taxon>Lepidoptera</taxon>
        <taxon>Glossata</taxon>
        <taxon>Ditrysia</taxon>
        <taxon>Papilionoidea</taxon>
        <taxon>Nymphalidae</taxon>
        <taxon>Heliconiinae</taxon>
        <taxon>Argynnini</taxon>
        <taxon>Brenthis</taxon>
    </lineage>
</organism>
<dbReference type="GO" id="GO:0005576">
    <property type="term" value="C:extracellular region"/>
    <property type="evidence" value="ECO:0007669"/>
    <property type="project" value="UniProtKB-SubCell"/>
</dbReference>
<feature type="non-terminal residue" evidence="10">
    <location>
        <position position="491"/>
    </location>
</feature>
<dbReference type="FunFam" id="2.40.10.10:FF:000036">
    <property type="entry name" value="Trypsin beta"/>
    <property type="match status" value="1"/>
</dbReference>
<evidence type="ECO:0000256" key="5">
    <source>
        <dbReference type="ARBA" id="ARBA00022825"/>
    </source>
</evidence>
<dbReference type="CDD" id="cd00190">
    <property type="entry name" value="Tryp_SPc"/>
    <property type="match status" value="2"/>
</dbReference>
<comment type="similarity">
    <text evidence="2">Belongs to the peptidase S1 family.</text>
</comment>
<keyword evidence="3 7" id="KW-0645">Protease</keyword>
<dbReference type="OrthoDB" id="10051896at2759"/>
<evidence type="ECO:0000256" key="3">
    <source>
        <dbReference type="ARBA" id="ARBA00022670"/>
    </source>
</evidence>
<evidence type="ECO:0000256" key="4">
    <source>
        <dbReference type="ARBA" id="ARBA00022801"/>
    </source>
</evidence>
<dbReference type="InterPro" id="IPR001314">
    <property type="entry name" value="Peptidase_S1A"/>
</dbReference>
<dbReference type="PROSITE" id="PS00134">
    <property type="entry name" value="TRYPSIN_HIS"/>
    <property type="match status" value="2"/>
</dbReference>
<dbReference type="Gene3D" id="2.40.10.10">
    <property type="entry name" value="Trypsin-like serine proteases"/>
    <property type="match status" value="2"/>
</dbReference>
<dbReference type="InterPro" id="IPR009003">
    <property type="entry name" value="Peptidase_S1_PA"/>
</dbReference>
<reference evidence="10" key="1">
    <citation type="submission" date="2021-12" db="EMBL/GenBank/DDBJ databases">
        <authorList>
            <person name="Martin H S."/>
        </authorList>
    </citation>
    <scope>NUCLEOTIDE SEQUENCE</scope>
</reference>
<dbReference type="Pfam" id="PF00089">
    <property type="entry name" value="Trypsin"/>
    <property type="match status" value="2"/>
</dbReference>
<name>A0A8J9UE35_9NEOP</name>
<evidence type="ECO:0000256" key="2">
    <source>
        <dbReference type="ARBA" id="ARBA00007664"/>
    </source>
</evidence>
<dbReference type="PROSITE" id="PS00135">
    <property type="entry name" value="TRYPSIN_SER"/>
    <property type="match status" value="2"/>
</dbReference>
<comment type="subcellular location">
    <subcellularLocation>
        <location evidence="1">Secreted</location>
        <location evidence="1">Extracellular space</location>
    </subcellularLocation>
</comment>
<evidence type="ECO:0000256" key="7">
    <source>
        <dbReference type="RuleBase" id="RU363034"/>
    </source>
</evidence>
<feature type="signal peptide" evidence="8">
    <location>
        <begin position="1"/>
        <end position="18"/>
    </location>
</feature>
<dbReference type="EMBL" id="OV170232">
    <property type="protein sequence ID" value="CAH0717679.1"/>
    <property type="molecule type" value="Genomic_DNA"/>
</dbReference>